<evidence type="ECO:0000313" key="1">
    <source>
        <dbReference type="EMBL" id="QYA18770.1"/>
    </source>
</evidence>
<dbReference type="EMBL" id="MZ420154">
    <property type="protein sequence ID" value="QYA18770.1"/>
    <property type="molecule type" value="Genomic_DNA"/>
</dbReference>
<proteinExistence type="predicted"/>
<protein>
    <submittedName>
        <fullName evidence="1">Uncharacterized protein</fullName>
    </submittedName>
</protein>
<sequence length="110" mass="12523">MSEKQVGNFVDDILDQLPNEPTEHDNQLSEHAIDMIEQAKLVAQSVDASVIADQIRQSLMHPVGLEIMKKEVWQMHPHLTKEQIDGIFVPENFEQLVQMGVMAATQMKQM</sequence>
<accession>A0A8F8PMR2</accession>
<gene>
    <name evidence="1" type="ORF">KOM_12_502</name>
</gene>
<name>A0A8F8PMR2_9VIRU</name>
<reference evidence="1" key="1">
    <citation type="submission" date="2021-06" db="EMBL/GenBank/DDBJ databases">
        <authorList>
            <person name="Rolland C."/>
        </authorList>
    </citation>
    <scope>NUCLEOTIDE SEQUENCE</scope>
    <source>
        <strain evidence="1">347.936635</strain>
    </source>
</reference>
<organism evidence="1">
    <name type="scientific">Clandestinovirus</name>
    <dbReference type="NCBI Taxonomy" id="2831644"/>
    <lineage>
        <taxon>Viruses</taxon>
    </lineage>
</organism>